<evidence type="ECO:0000259" key="9">
    <source>
        <dbReference type="PROSITE" id="PS50883"/>
    </source>
</evidence>
<dbReference type="PANTHER" id="PTHR44757:SF2">
    <property type="entry name" value="BIOFILM ARCHITECTURE MAINTENANCE PROTEIN MBAA"/>
    <property type="match status" value="1"/>
</dbReference>
<evidence type="ECO:0000259" key="11">
    <source>
        <dbReference type="PROSITE" id="PS50887"/>
    </source>
</evidence>
<feature type="domain" description="GGDEF" evidence="11">
    <location>
        <begin position="588"/>
        <end position="721"/>
    </location>
</feature>
<dbReference type="Pfam" id="PF08448">
    <property type="entry name" value="PAS_4"/>
    <property type="match status" value="1"/>
</dbReference>
<dbReference type="Pfam" id="PF00990">
    <property type="entry name" value="GGDEF"/>
    <property type="match status" value="1"/>
</dbReference>
<evidence type="ECO:0000256" key="6">
    <source>
        <dbReference type="SAM" id="Phobius"/>
    </source>
</evidence>
<keyword evidence="5 6" id="KW-0472">Membrane</keyword>
<dbReference type="PROSITE" id="PS50113">
    <property type="entry name" value="PAC"/>
    <property type="match status" value="1"/>
</dbReference>
<sequence length="985" mass="109941">MQALKNLSLAQRIYRLSATVGLAFLLLGGWLLLQYRSSLIEARKQEVRTLVEAGWQLLESQARLVTDGPLTVEEAQSRALHILRSQRFDNGNYYWVSDTAPRMLMHPEQSLLEGAALDRVRDADGRQLFLEMNRLALSEGGGFVSYRWPQPGGTAPVDKTSYVMLFPEWHWVIGAGYYLDDIDRMLARVVASSGIIVLLVLGGAIMLIVQVTRSIAAPMGKAVQMIEALERGELDHRLNLYQNDEIGRLAKVMDAFADNLQHEILTAFDHLSKGDFSFAATGLIREPLARTNARLNHLVARLETAIGQEREAKAKTDAILAAIGDGVTILDPEKRIIYQNSSQRALLGDQVGQYCFQARRYLGPDCDSCALTAALADGQVHRQEKILQFREGAECHLETTVAPVKGELGQILALVEVTRDQTERRTAEQRLKQSEARYASLFEHNTSVMLVIDHASGAVVDANPAACRFYGYSRQELTALQISDINTLSRDEALREMAAAKAEQRRHFRFRHRLASGETRDVEVFSGPVELEGRSLLYSLVFDVTDRLRAEERVQYLAFHDPLTGLANRTLLSDRLERALAHSRRHGECGALCFLDVDRFKTINDSLGHQAGDQLLQRVAERLQSLLRDSDTLSRPGGDEFILLLQNLDDPDHAARVAERILGSLGHPIKLGDREVYISCSIGISLYPADSMDVDTLIQNADAAMYHAKGQGRNNYQFFQAAMTAKAQERLHLENDLRHALDRGEMQLHYQPQVEAATRKVVGVEALLRWHHPRLGMVSPAQFIPVAEETGQIIRLGEWVLFTACTQAKLWRDAGLPPLRMAVNVSGKQFRQQDFVATVDRVLAETGFDPGCLELEVTESVIMEDVQETIQTLNNLKARGIRLSIDDFGTGYSSLSYLRQFPIDRLKIDRSFVSHLPGSEDDEAIVNAIIGLAATLHLEVIAEGVETDEQVRLLTSWGCQKLQGYFFGKPLPAEALSEMFEMAGA</sequence>
<evidence type="ECO:0000259" key="7">
    <source>
        <dbReference type="PROSITE" id="PS50112"/>
    </source>
</evidence>
<feature type="transmembrane region" description="Helical" evidence="6">
    <location>
        <begin position="12"/>
        <end position="33"/>
    </location>
</feature>
<name>A0ABM8HZN1_9BACT</name>
<dbReference type="RefSeq" id="WP_221249905.1">
    <property type="nucleotide sequence ID" value="NZ_AP024355.1"/>
</dbReference>
<keyword evidence="3 6" id="KW-0812">Transmembrane</keyword>
<dbReference type="InterPro" id="IPR035965">
    <property type="entry name" value="PAS-like_dom_sf"/>
</dbReference>
<dbReference type="Pfam" id="PF00563">
    <property type="entry name" value="EAL"/>
    <property type="match status" value="1"/>
</dbReference>
<keyword evidence="13" id="KW-1185">Reference proteome</keyword>
<dbReference type="SMART" id="SM00304">
    <property type="entry name" value="HAMP"/>
    <property type="match status" value="1"/>
</dbReference>
<dbReference type="PANTHER" id="PTHR44757">
    <property type="entry name" value="DIGUANYLATE CYCLASE DGCP"/>
    <property type="match status" value="1"/>
</dbReference>
<evidence type="ECO:0000259" key="8">
    <source>
        <dbReference type="PROSITE" id="PS50113"/>
    </source>
</evidence>
<dbReference type="NCBIfam" id="TIGR00229">
    <property type="entry name" value="sensory_box"/>
    <property type="match status" value="1"/>
</dbReference>
<dbReference type="PROSITE" id="PS50112">
    <property type="entry name" value="PAS"/>
    <property type="match status" value="1"/>
</dbReference>
<feature type="domain" description="PAS" evidence="7">
    <location>
        <begin position="434"/>
        <end position="477"/>
    </location>
</feature>
<reference evidence="12 13" key="2">
    <citation type="journal article" date="2021" name="Int. J. Syst. Evol. Microbiol.">
        <title>Isolation and Polyphasic Characterization of Desulfuromonas versatilis sp. Nov., an Electrogenic Bacteria Capable of Versatile Metabolism Isolated from a Graphene Oxide-Reducing Enrichment Culture.</title>
        <authorList>
            <person name="Xie L."/>
            <person name="Yoshida N."/>
            <person name="Ishii S."/>
            <person name="Meng L."/>
        </authorList>
    </citation>
    <scope>NUCLEOTIDE SEQUENCE [LARGE SCALE GENOMIC DNA]</scope>
    <source>
        <strain evidence="12 13">NIT-T3</strain>
    </source>
</reference>
<dbReference type="Gene3D" id="6.10.340.10">
    <property type="match status" value="1"/>
</dbReference>
<feature type="domain" description="EAL" evidence="9">
    <location>
        <begin position="730"/>
        <end position="984"/>
    </location>
</feature>
<evidence type="ECO:0000256" key="2">
    <source>
        <dbReference type="ARBA" id="ARBA00022475"/>
    </source>
</evidence>
<dbReference type="CDD" id="cd01948">
    <property type="entry name" value="EAL"/>
    <property type="match status" value="1"/>
</dbReference>
<feature type="transmembrane region" description="Helical" evidence="6">
    <location>
        <begin position="189"/>
        <end position="209"/>
    </location>
</feature>
<dbReference type="PROSITE" id="PS50883">
    <property type="entry name" value="EAL"/>
    <property type="match status" value="1"/>
</dbReference>
<dbReference type="InterPro" id="IPR000160">
    <property type="entry name" value="GGDEF_dom"/>
</dbReference>
<organism evidence="12 13">
    <name type="scientific">Desulfuromonas versatilis</name>
    <dbReference type="NCBI Taxonomy" id="2802975"/>
    <lineage>
        <taxon>Bacteria</taxon>
        <taxon>Pseudomonadati</taxon>
        <taxon>Thermodesulfobacteriota</taxon>
        <taxon>Desulfuromonadia</taxon>
        <taxon>Desulfuromonadales</taxon>
        <taxon>Desulfuromonadaceae</taxon>
        <taxon>Desulfuromonas</taxon>
    </lineage>
</organism>
<dbReference type="InterPro" id="IPR052155">
    <property type="entry name" value="Biofilm_reg_signaling"/>
</dbReference>
<evidence type="ECO:0000313" key="12">
    <source>
        <dbReference type="EMBL" id="BCR06529.1"/>
    </source>
</evidence>
<dbReference type="InterPro" id="IPR033480">
    <property type="entry name" value="sCache_2"/>
</dbReference>
<dbReference type="CDD" id="cd01949">
    <property type="entry name" value="GGDEF"/>
    <property type="match status" value="1"/>
</dbReference>
<accession>A0ABM8HZN1</accession>
<reference evidence="12 13" key="1">
    <citation type="journal article" date="2016" name="C (Basel)">
        <title>Selective Growth of and Electricity Production by Marine Exoelectrogenic Bacteria in Self-Aggregated Hydrogel of Microbially Reduced Graphene Oxide.</title>
        <authorList>
            <person name="Yoshida N."/>
            <person name="Goto Y."/>
            <person name="Miyata Y."/>
        </authorList>
    </citation>
    <scope>NUCLEOTIDE SEQUENCE [LARGE SCALE GENOMIC DNA]</scope>
    <source>
        <strain evidence="12 13">NIT-T3</strain>
    </source>
</reference>
<gene>
    <name evidence="12" type="ORF">DESUT3_35980</name>
</gene>
<dbReference type="Pfam" id="PF17200">
    <property type="entry name" value="sCache_2"/>
    <property type="match status" value="1"/>
</dbReference>
<evidence type="ECO:0000256" key="3">
    <source>
        <dbReference type="ARBA" id="ARBA00022692"/>
    </source>
</evidence>
<evidence type="ECO:0000256" key="5">
    <source>
        <dbReference type="ARBA" id="ARBA00023136"/>
    </source>
</evidence>
<dbReference type="Gene3D" id="3.30.70.270">
    <property type="match status" value="1"/>
</dbReference>
<dbReference type="SUPFAM" id="SSF158472">
    <property type="entry name" value="HAMP domain-like"/>
    <property type="match status" value="1"/>
</dbReference>
<dbReference type="EMBL" id="AP024355">
    <property type="protein sequence ID" value="BCR06529.1"/>
    <property type="molecule type" value="Genomic_DNA"/>
</dbReference>
<dbReference type="SMART" id="SM00052">
    <property type="entry name" value="EAL"/>
    <property type="match status" value="1"/>
</dbReference>
<protein>
    <recommendedName>
        <fullName evidence="14">Diguanylate cyclase/phosphodiesterase with PAS/PAC sensor(S)</fullName>
    </recommendedName>
</protein>
<dbReference type="Gene3D" id="3.30.450.20">
    <property type="entry name" value="PAS domain"/>
    <property type="match status" value="3"/>
</dbReference>
<feature type="domain" description="PAC" evidence="8">
    <location>
        <begin position="380"/>
        <end position="433"/>
    </location>
</feature>
<evidence type="ECO:0000259" key="10">
    <source>
        <dbReference type="PROSITE" id="PS50885"/>
    </source>
</evidence>
<dbReference type="Proteomes" id="UP001319827">
    <property type="component" value="Chromosome"/>
</dbReference>
<dbReference type="Pfam" id="PF13426">
    <property type="entry name" value="PAS_9"/>
    <property type="match status" value="1"/>
</dbReference>
<dbReference type="SUPFAM" id="SSF141868">
    <property type="entry name" value="EAL domain-like"/>
    <property type="match status" value="1"/>
</dbReference>
<dbReference type="SUPFAM" id="SSF55073">
    <property type="entry name" value="Nucleotide cyclase"/>
    <property type="match status" value="1"/>
</dbReference>
<evidence type="ECO:0000313" key="13">
    <source>
        <dbReference type="Proteomes" id="UP001319827"/>
    </source>
</evidence>
<dbReference type="Gene3D" id="3.20.20.450">
    <property type="entry name" value="EAL domain"/>
    <property type="match status" value="1"/>
</dbReference>
<keyword evidence="4 6" id="KW-1133">Transmembrane helix</keyword>
<comment type="subcellular location">
    <subcellularLocation>
        <location evidence="1">Cell membrane</location>
        <topology evidence="1">Multi-pass membrane protein</topology>
    </subcellularLocation>
</comment>
<dbReference type="InterPro" id="IPR043128">
    <property type="entry name" value="Rev_trsase/Diguanyl_cyclase"/>
</dbReference>
<dbReference type="InterPro" id="IPR013656">
    <property type="entry name" value="PAS_4"/>
</dbReference>
<dbReference type="SUPFAM" id="SSF55785">
    <property type="entry name" value="PYP-like sensor domain (PAS domain)"/>
    <property type="match status" value="2"/>
</dbReference>
<proteinExistence type="predicted"/>
<dbReference type="InterPro" id="IPR035919">
    <property type="entry name" value="EAL_sf"/>
</dbReference>
<dbReference type="NCBIfam" id="TIGR00254">
    <property type="entry name" value="GGDEF"/>
    <property type="match status" value="1"/>
</dbReference>
<evidence type="ECO:0008006" key="14">
    <source>
        <dbReference type="Google" id="ProtNLM"/>
    </source>
</evidence>
<dbReference type="InterPro" id="IPR001633">
    <property type="entry name" value="EAL_dom"/>
</dbReference>
<dbReference type="PROSITE" id="PS50887">
    <property type="entry name" value="GGDEF"/>
    <property type="match status" value="1"/>
</dbReference>
<dbReference type="CDD" id="cd00130">
    <property type="entry name" value="PAS"/>
    <property type="match status" value="1"/>
</dbReference>
<dbReference type="PROSITE" id="PS50885">
    <property type="entry name" value="HAMP"/>
    <property type="match status" value="1"/>
</dbReference>
<dbReference type="InterPro" id="IPR000014">
    <property type="entry name" value="PAS"/>
</dbReference>
<feature type="domain" description="HAMP" evidence="10">
    <location>
        <begin position="213"/>
        <end position="265"/>
    </location>
</feature>
<dbReference type="InterPro" id="IPR029787">
    <property type="entry name" value="Nucleotide_cyclase"/>
</dbReference>
<keyword evidence="2" id="KW-1003">Cell membrane</keyword>
<dbReference type="SMART" id="SM00091">
    <property type="entry name" value="PAS"/>
    <property type="match status" value="2"/>
</dbReference>
<dbReference type="InterPro" id="IPR000700">
    <property type="entry name" value="PAS-assoc_C"/>
</dbReference>
<dbReference type="CDD" id="cd06225">
    <property type="entry name" value="HAMP"/>
    <property type="match status" value="1"/>
</dbReference>
<evidence type="ECO:0000256" key="4">
    <source>
        <dbReference type="ARBA" id="ARBA00022989"/>
    </source>
</evidence>
<dbReference type="SMART" id="SM00267">
    <property type="entry name" value="GGDEF"/>
    <property type="match status" value="1"/>
</dbReference>
<dbReference type="InterPro" id="IPR003660">
    <property type="entry name" value="HAMP_dom"/>
</dbReference>
<dbReference type="SMART" id="SM01049">
    <property type="entry name" value="Cache_2"/>
    <property type="match status" value="1"/>
</dbReference>
<dbReference type="Pfam" id="PF00672">
    <property type="entry name" value="HAMP"/>
    <property type="match status" value="1"/>
</dbReference>
<evidence type="ECO:0000256" key="1">
    <source>
        <dbReference type="ARBA" id="ARBA00004651"/>
    </source>
</evidence>